<sequence length="356" mass="41422">MEENNRIQNDEGHSGVIENTADTRINELQDEINLLKSQMEKLAPAFNLSKKMNAEKATDSIDFIADKINVMFIETMREDSVSKISFDQYKYSIENKFRQIQDGITSKIDTQKDSIDTRVGNMEDNQSNIEDSLMKIRNSVDKKVSQTDFEVYQFNSSKAHATKEEVAKLKAYLKLYVKTDDFGATQNSIDALKESMHNDYFVKSDVSQMLESVKEEMLSKTHQKQSYFENTVFEKFENQQSYIKENASNIGKVNVELKKIHKMIGKIRKELLEKATFSDIEKVYQEMDKYCMYQHLEDLEAQVTPQIQTFSESVHQFGEKIIQIENIVQRFDEILLTKASKVTMESLKDTLRKEFD</sequence>
<dbReference type="Proteomes" id="UP001295684">
    <property type="component" value="Unassembled WGS sequence"/>
</dbReference>
<gene>
    <name evidence="1" type="ORF">ECRASSUSDP1_LOCUS26590</name>
</gene>
<dbReference type="EMBL" id="CAMPGE010027415">
    <property type="protein sequence ID" value="CAI2385048.1"/>
    <property type="molecule type" value="Genomic_DNA"/>
</dbReference>
<keyword evidence="2" id="KW-1185">Reference proteome</keyword>
<evidence type="ECO:0000313" key="1">
    <source>
        <dbReference type="EMBL" id="CAI2385048.1"/>
    </source>
</evidence>
<proteinExistence type="predicted"/>
<comment type="caution">
    <text evidence="1">The sequence shown here is derived from an EMBL/GenBank/DDBJ whole genome shotgun (WGS) entry which is preliminary data.</text>
</comment>
<dbReference type="AlphaFoldDB" id="A0AAD1Y4H6"/>
<name>A0AAD1Y4H6_EUPCR</name>
<accession>A0AAD1Y4H6</accession>
<evidence type="ECO:0000313" key="2">
    <source>
        <dbReference type="Proteomes" id="UP001295684"/>
    </source>
</evidence>
<protein>
    <submittedName>
        <fullName evidence="1">Uncharacterized protein</fullName>
    </submittedName>
</protein>
<organism evidence="1 2">
    <name type="scientific">Euplotes crassus</name>
    <dbReference type="NCBI Taxonomy" id="5936"/>
    <lineage>
        <taxon>Eukaryota</taxon>
        <taxon>Sar</taxon>
        <taxon>Alveolata</taxon>
        <taxon>Ciliophora</taxon>
        <taxon>Intramacronucleata</taxon>
        <taxon>Spirotrichea</taxon>
        <taxon>Hypotrichia</taxon>
        <taxon>Euplotida</taxon>
        <taxon>Euplotidae</taxon>
        <taxon>Moneuplotes</taxon>
    </lineage>
</organism>
<reference evidence="1" key="1">
    <citation type="submission" date="2023-07" db="EMBL/GenBank/DDBJ databases">
        <authorList>
            <consortium name="AG Swart"/>
            <person name="Singh M."/>
            <person name="Singh A."/>
            <person name="Seah K."/>
            <person name="Emmerich C."/>
        </authorList>
    </citation>
    <scope>NUCLEOTIDE SEQUENCE</scope>
    <source>
        <strain evidence="1">DP1</strain>
    </source>
</reference>